<dbReference type="GeneID" id="9939759"/>
<sequence>MILRPVKIRAAKCADDCYFTTDDRVIQRECVSNCYSMAYSGKKKLTYPKQILDHSKYIQQRSSYSINHLKIGHGVVHLIILILVTLREESNFITVPPFFTSEKTKNIRNIKEVRLITRTIFKNSKN</sequence>
<protein>
    <submittedName>
        <fullName evidence="1">Uncharacterized protein</fullName>
    </submittedName>
</protein>
<dbReference type="RefSeq" id="XP_003137960.1">
    <property type="nucleotide sequence ID" value="XM_003137912.1"/>
</dbReference>
<gene>
    <name evidence="1" type="ORF">LOAG_02374</name>
</gene>
<dbReference type="AlphaFoldDB" id="A0A1S0U751"/>
<accession>A0A1S0U751</accession>
<dbReference type="EMBL" id="JH712371">
    <property type="protein sequence ID" value="EFO26106.1"/>
    <property type="molecule type" value="Genomic_DNA"/>
</dbReference>
<dbReference type="CTD" id="9939759"/>
<name>A0A1S0U751_LOALO</name>
<organism evidence="1">
    <name type="scientific">Loa loa</name>
    <name type="common">Eye worm</name>
    <name type="synonym">Filaria loa</name>
    <dbReference type="NCBI Taxonomy" id="7209"/>
    <lineage>
        <taxon>Eukaryota</taxon>
        <taxon>Metazoa</taxon>
        <taxon>Ecdysozoa</taxon>
        <taxon>Nematoda</taxon>
        <taxon>Chromadorea</taxon>
        <taxon>Rhabditida</taxon>
        <taxon>Spirurina</taxon>
        <taxon>Spiruromorpha</taxon>
        <taxon>Filarioidea</taxon>
        <taxon>Onchocercidae</taxon>
        <taxon>Loa</taxon>
    </lineage>
</organism>
<reference evidence="1" key="1">
    <citation type="submission" date="2012-04" db="EMBL/GenBank/DDBJ databases">
        <title>The Genome Sequence of Loa loa.</title>
        <authorList>
            <consortium name="The Broad Institute Genome Sequencing Platform"/>
            <consortium name="Broad Institute Genome Sequencing Center for Infectious Disease"/>
            <person name="Nutman T.B."/>
            <person name="Fink D.L."/>
            <person name="Russ C."/>
            <person name="Young S."/>
            <person name="Zeng Q."/>
            <person name="Gargeya S."/>
            <person name="Alvarado L."/>
            <person name="Berlin A."/>
            <person name="Chapman S.B."/>
            <person name="Chen Z."/>
            <person name="Freedman E."/>
            <person name="Gellesch M."/>
            <person name="Goldberg J."/>
            <person name="Griggs A."/>
            <person name="Gujja S."/>
            <person name="Heilman E.R."/>
            <person name="Heiman D."/>
            <person name="Howarth C."/>
            <person name="Mehta T."/>
            <person name="Neiman D."/>
            <person name="Pearson M."/>
            <person name="Roberts A."/>
            <person name="Saif S."/>
            <person name="Shea T."/>
            <person name="Shenoy N."/>
            <person name="Sisk P."/>
            <person name="Stolte C."/>
            <person name="Sykes S."/>
            <person name="White J."/>
            <person name="Yandava C."/>
            <person name="Haas B."/>
            <person name="Henn M.R."/>
            <person name="Nusbaum C."/>
            <person name="Birren B."/>
        </authorList>
    </citation>
    <scope>NUCLEOTIDE SEQUENCE [LARGE SCALE GENOMIC DNA]</scope>
</reference>
<dbReference type="InParanoid" id="A0A1S0U751"/>
<dbReference type="KEGG" id="loa:LOAG_02374"/>
<evidence type="ECO:0000313" key="1">
    <source>
        <dbReference type="EMBL" id="EFO26106.1"/>
    </source>
</evidence>
<proteinExistence type="predicted"/>